<protein>
    <submittedName>
        <fullName evidence="1">AAA family ATPase</fullName>
    </submittedName>
</protein>
<dbReference type="SUPFAM" id="SSF52540">
    <property type="entry name" value="P-loop containing nucleoside triphosphate hydrolases"/>
    <property type="match status" value="1"/>
</dbReference>
<evidence type="ECO:0000313" key="1">
    <source>
        <dbReference type="EMBL" id="MEW9306994.1"/>
    </source>
</evidence>
<dbReference type="RefSeq" id="WP_367624548.1">
    <property type="nucleotide sequence ID" value="NZ_JBFNQD010000004.1"/>
</dbReference>
<proteinExistence type="predicted"/>
<dbReference type="InterPro" id="IPR011009">
    <property type="entry name" value="Kinase-like_dom_sf"/>
</dbReference>
<organism evidence="1 2">
    <name type="scientific">Labrys neptuniae</name>
    <dbReference type="NCBI Taxonomy" id="376174"/>
    <lineage>
        <taxon>Bacteria</taxon>
        <taxon>Pseudomonadati</taxon>
        <taxon>Pseudomonadota</taxon>
        <taxon>Alphaproteobacteria</taxon>
        <taxon>Hyphomicrobiales</taxon>
        <taxon>Xanthobacteraceae</taxon>
        <taxon>Labrys</taxon>
    </lineage>
</organism>
<dbReference type="EMBL" id="JBFNQD010000004">
    <property type="protein sequence ID" value="MEW9306994.1"/>
    <property type="molecule type" value="Genomic_DNA"/>
</dbReference>
<keyword evidence="2" id="KW-1185">Reference proteome</keyword>
<comment type="caution">
    <text evidence="1">The sequence shown here is derived from an EMBL/GenBank/DDBJ whole genome shotgun (WGS) entry which is preliminary data.</text>
</comment>
<dbReference type="Pfam" id="PF13671">
    <property type="entry name" value="AAA_33"/>
    <property type="match status" value="1"/>
</dbReference>
<dbReference type="InterPro" id="IPR027417">
    <property type="entry name" value="P-loop_NTPase"/>
</dbReference>
<dbReference type="Gene3D" id="3.40.50.300">
    <property type="entry name" value="P-loop containing nucleotide triphosphate hydrolases"/>
    <property type="match status" value="1"/>
</dbReference>
<dbReference type="PANTHER" id="PTHR43883:SF1">
    <property type="entry name" value="GLUCONOKINASE"/>
    <property type="match status" value="1"/>
</dbReference>
<gene>
    <name evidence="1" type="ORF">ABXS05_15685</name>
</gene>
<dbReference type="PANTHER" id="PTHR43883">
    <property type="entry name" value="SLR0207 PROTEIN"/>
    <property type="match status" value="1"/>
</dbReference>
<dbReference type="InterPro" id="IPR052732">
    <property type="entry name" value="Cell-binding_unc_protein"/>
</dbReference>
<sequence length="535" mass="58931">MATSTTLRKSSSATSHVVADQGEVIDFLLSPGTHGRTEPVERIDTHGAIVFLAGDRVYKLKRAVRFPFMDLSTVERREWACQREVEVNSAYAPQIYLDAVPITRSGDGLQLHGEGEAVDWVVRMRRFDETGTLDRLADRNAISESLLAEIVAAVLASHEQAPIRDGLEAARSLERYIRQNDEAFRESPTLFPLQEIEVLTEAASRAYRDCFDLLIERGKAGFVRRCHGDLHLRNIAVIDGRATLFDAIEFDEAIATCDVLYDLAFLLMDLWDRGLHRHANVVLNRYLWEASEAHLAGLAALPLFLSIRAALRAKIAAAAAMVQAPSEAEASRLEARRYFELARRFLVKLPPRLVAIGGLSGTGKTTLALALAPFLGRAPGAVVLRSDIERKRLAGIEQTQKLPSSTYTPSSSTAVYDTLSRKADVVLAADCSVILDAVYANLPQRHVAEGIALRAGVGFTGFWLHAPLPVMEQRVASRANDASDADVNVVRKQADYDLGRISWHRLDATLPRKDVEDEALSCLALRCANGKSRTD</sequence>
<reference evidence="1 2" key="1">
    <citation type="submission" date="2024-07" db="EMBL/GenBank/DDBJ databases">
        <title>Description of Labrys sedimenti sp. nov., isolated from a diclofenac-degrading enrichment culture.</title>
        <authorList>
            <person name="Tancsics A."/>
            <person name="Csepanyi A."/>
        </authorList>
    </citation>
    <scope>NUCLEOTIDE SEQUENCE [LARGE SCALE GENOMIC DNA]</scope>
    <source>
        <strain evidence="1 2">LMG 23578</strain>
    </source>
</reference>
<dbReference type="SUPFAM" id="SSF56112">
    <property type="entry name" value="Protein kinase-like (PK-like)"/>
    <property type="match status" value="1"/>
</dbReference>
<name>A0ABV3PNV7_9HYPH</name>
<accession>A0ABV3PNV7</accession>
<evidence type="ECO:0000313" key="2">
    <source>
        <dbReference type="Proteomes" id="UP001555786"/>
    </source>
</evidence>
<dbReference type="Proteomes" id="UP001555786">
    <property type="component" value="Unassembled WGS sequence"/>
</dbReference>